<dbReference type="AlphaFoldDB" id="A0A9W9LI26"/>
<evidence type="ECO:0000313" key="4">
    <source>
        <dbReference type="Proteomes" id="UP001146351"/>
    </source>
</evidence>
<evidence type="ECO:0008006" key="5">
    <source>
        <dbReference type="Google" id="ProtNLM"/>
    </source>
</evidence>
<feature type="region of interest" description="Disordered" evidence="1">
    <location>
        <begin position="201"/>
        <end position="234"/>
    </location>
</feature>
<feature type="region of interest" description="Disordered" evidence="1">
    <location>
        <begin position="46"/>
        <end position="69"/>
    </location>
</feature>
<feature type="compositionally biased region" description="Polar residues" evidence="1">
    <location>
        <begin position="384"/>
        <end position="394"/>
    </location>
</feature>
<keyword evidence="4" id="KW-1185">Reference proteome</keyword>
<feature type="signal peptide" evidence="2">
    <location>
        <begin position="1"/>
        <end position="19"/>
    </location>
</feature>
<feature type="compositionally biased region" description="Gly residues" evidence="1">
    <location>
        <begin position="219"/>
        <end position="229"/>
    </location>
</feature>
<evidence type="ECO:0000256" key="2">
    <source>
        <dbReference type="SAM" id="SignalP"/>
    </source>
</evidence>
<feature type="chain" id="PRO_5040960618" description="GPI anchored protein" evidence="2">
    <location>
        <begin position="20"/>
        <end position="667"/>
    </location>
</feature>
<reference evidence="3" key="1">
    <citation type="submission" date="2022-11" db="EMBL/GenBank/DDBJ databases">
        <authorList>
            <person name="Petersen C."/>
        </authorList>
    </citation>
    <scope>NUCLEOTIDE SEQUENCE</scope>
    <source>
        <strain evidence="3">IBT 21917</strain>
    </source>
</reference>
<protein>
    <recommendedName>
        <fullName evidence="5">GPI anchored protein</fullName>
    </recommendedName>
</protein>
<dbReference type="Proteomes" id="UP001146351">
    <property type="component" value="Unassembled WGS sequence"/>
</dbReference>
<comment type="caution">
    <text evidence="3">The sequence shown here is derived from an EMBL/GenBank/DDBJ whole genome shotgun (WGS) entry which is preliminary data.</text>
</comment>
<gene>
    <name evidence="3" type="ORF">N7492_009248</name>
</gene>
<accession>A0A9W9LI26</accession>
<evidence type="ECO:0000256" key="1">
    <source>
        <dbReference type="SAM" id="MobiDB-lite"/>
    </source>
</evidence>
<reference evidence="3" key="2">
    <citation type="journal article" date="2023" name="IMA Fungus">
        <title>Comparative genomic study of the Penicillium genus elucidates a diverse pangenome and 15 lateral gene transfer events.</title>
        <authorList>
            <person name="Petersen C."/>
            <person name="Sorensen T."/>
            <person name="Nielsen M.R."/>
            <person name="Sondergaard T.E."/>
            <person name="Sorensen J.L."/>
            <person name="Fitzpatrick D.A."/>
            <person name="Frisvad J.C."/>
            <person name="Nielsen K.L."/>
        </authorList>
    </citation>
    <scope>NUCLEOTIDE SEQUENCE</scope>
    <source>
        <strain evidence="3">IBT 21917</strain>
    </source>
</reference>
<feature type="compositionally biased region" description="Basic and acidic residues" evidence="1">
    <location>
        <begin position="446"/>
        <end position="462"/>
    </location>
</feature>
<evidence type="ECO:0000313" key="3">
    <source>
        <dbReference type="EMBL" id="KAJ5156445.1"/>
    </source>
</evidence>
<organism evidence="3 4">
    <name type="scientific">Penicillium capsulatum</name>
    <dbReference type="NCBI Taxonomy" id="69766"/>
    <lineage>
        <taxon>Eukaryota</taxon>
        <taxon>Fungi</taxon>
        <taxon>Dikarya</taxon>
        <taxon>Ascomycota</taxon>
        <taxon>Pezizomycotina</taxon>
        <taxon>Eurotiomycetes</taxon>
        <taxon>Eurotiomycetidae</taxon>
        <taxon>Eurotiales</taxon>
        <taxon>Aspergillaceae</taxon>
        <taxon>Penicillium</taxon>
    </lineage>
</organism>
<dbReference type="OrthoDB" id="4366934at2759"/>
<feature type="compositionally biased region" description="Gly residues" evidence="1">
    <location>
        <begin position="201"/>
        <end position="211"/>
    </location>
</feature>
<feature type="region of interest" description="Disordered" evidence="1">
    <location>
        <begin position="431"/>
        <end position="466"/>
    </location>
</feature>
<name>A0A9W9LI26_9EURO</name>
<proteinExistence type="predicted"/>
<feature type="region of interest" description="Disordered" evidence="1">
    <location>
        <begin position="343"/>
        <end position="394"/>
    </location>
</feature>
<dbReference type="EMBL" id="JAPQKO010000006">
    <property type="protein sequence ID" value="KAJ5156445.1"/>
    <property type="molecule type" value="Genomic_DNA"/>
</dbReference>
<sequence length="667" mass="68517">MKGFVGGIPLALLATAALAQDLGRTTGNAMGNHGFQERRAEGGVPFHGHNGGTAMGGPSGDDSDGGFTSPYSAKADVNSNVNEFSKDDHSVKVKDTHVHPPPHPMPYGVALGHGPFGKRSFPNGGTAGGGPSGNDEGQVFNMPMTADVHTNVNDVNQDDHHIDVKNKDIHPPPVFAPVIEHGPPPGFEGPPPESTVVGGTAMGGPGNGHSHGGPSPVGHNGGTAMGGPSGDDDGVNFGAPNTANVHSNVNEFSKDDHSVDLKHKDVYPPPHHPAFVPGPHFKRGWHPENGGTAMGGPSGNDGGQTFSQPYSVNTHANVNEAHKDDHSVDLKHTDVYPPPHVAPVPPFPAGGPGPVVGGPFRRDYPNGGTAMGGPSGDDDGVNFAQPNNVDVNSSVNEHHEDNHAIKADTTDVHPPPYEGVPWTHYAERPQVEQPSAHHAPPVHAPPVHEEPAVPARGEEEHTPQCAGQVHEVVHTVTKTQYKMLTPTETVYRQAMQNAAESSAVPMAHVAQSSADPMVHGAQSSAMPMAHVAQTSAVMMPSGVDPKMHGSMVGSAPAAASTPVVPYNGYNYHQERPMSSSAAYSMIPVHVPMATPASSSYKSMMTPGASMGPMASGVSPVRSAKASGSASASASPSHGAMFTGAASSLSASIASAAAAVAGVLAFVL</sequence>
<keyword evidence="2" id="KW-0732">Signal</keyword>
<feature type="compositionally biased region" description="Gly residues" evidence="1">
    <location>
        <begin position="49"/>
        <end position="59"/>
    </location>
</feature>